<feature type="region of interest" description="Disordered" evidence="1">
    <location>
        <begin position="1"/>
        <end position="95"/>
    </location>
</feature>
<name>A0AAE1J0E8_9FABA</name>
<evidence type="ECO:0000256" key="1">
    <source>
        <dbReference type="SAM" id="MobiDB-lite"/>
    </source>
</evidence>
<protein>
    <submittedName>
        <fullName evidence="2">Uncharacterized protein</fullName>
    </submittedName>
</protein>
<evidence type="ECO:0000313" key="2">
    <source>
        <dbReference type="EMBL" id="KAK4261462.1"/>
    </source>
</evidence>
<feature type="compositionally biased region" description="Low complexity" evidence="1">
    <location>
        <begin position="19"/>
        <end position="34"/>
    </location>
</feature>
<dbReference type="AlphaFoldDB" id="A0AAE1J0E8"/>
<dbReference type="EMBL" id="JAWXYG010000010">
    <property type="protein sequence ID" value="KAK4261462.1"/>
    <property type="molecule type" value="Genomic_DNA"/>
</dbReference>
<gene>
    <name evidence="2" type="ORF">QN277_004455</name>
</gene>
<dbReference type="PANTHER" id="PTHR26312:SF123">
    <property type="entry name" value="TETRATRICOPEPTIDE REPEAT (TPR)-LIKE SUPERFAMILY PROTEIN"/>
    <property type="match status" value="1"/>
</dbReference>
<proteinExistence type="predicted"/>
<dbReference type="InterPro" id="IPR011990">
    <property type="entry name" value="TPR-like_helical_dom_sf"/>
</dbReference>
<sequence>MKAMNASLFRTGSGPFQKPVLPGSPKSSLSSHASLPRDRIPRRSSSISLNYHSPDQRDTPPRTINRAFSESDVTRSANESFGVSRKMKQTGTRSLPATVSGEEFISESEWYDIGGEPNYSGVLPDIGISLEEFGVGGGVGRGRNDGIATVTGGNDGDKVKIGAYYEEMLKSDPTDALLLGNYGKFLYEVEKDAVRAEEYYGRAILANPGDGELLSLYGKLIWETQRDEDRAKSYFEHAVNASPNDCSILGSYAHFMWEAEEEEDSANRITTEVAAA</sequence>
<reference evidence="2" key="1">
    <citation type="submission" date="2023-10" db="EMBL/GenBank/DDBJ databases">
        <title>Chromosome-level genome of the transformable northern wattle, Acacia crassicarpa.</title>
        <authorList>
            <person name="Massaro I."/>
            <person name="Sinha N.R."/>
            <person name="Poethig S."/>
            <person name="Leichty A.R."/>
        </authorList>
    </citation>
    <scope>NUCLEOTIDE SEQUENCE</scope>
    <source>
        <strain evidence="2">Acra3RX</strain>
        <tissue evidence="2">Leaf</tissue>
    </source>
</reference>
<dbReference type="PANTHER" id="PTHR26312">
    <property type="entry name" value="TETRATRICOPEPTIDE REPEAT PROTEIN 5"/>
    <property type="match status" value="1"/>
</dbReference>
<accession>A0AAE1J0E8</accession>
<dbReference type="Proteomes" id="UP001293593">
    <property type="component" value="Unassembled WGS sequence"/>
</dbReference>
<dbReference type="Gene3D" id="1.25.40.10">
    <property type="entry name" value="Tetratricopeptide repeat domain"/>
    <property type="match status" value="1"/>
</dbReference>
<dbReference type="SUPFAM" id="SSF48452">
    <property type="entry name" value="TPR-like"/>
    <property type="match status" value="1"/>
</dbReference>
<comment type="caution">
    <text evidence="2">The sequence shown here is derived from an EMBL/GenBank/DDBJ whole genome shotgun (WGS) entry which is preliminary data.</text>
</comment>
<organism evidence="2 3">
    <name type="scientific">Acacia crassicarpa</name>
    <name type="common">northern wattle</name>
    <dbReference type="NCBI Taxonomy" id="499986"/>
    <lineage>
        <taxon>Eukaryota</taxon>
        <taxon>Viridiplantae</taxon>
        <taxon>Streptophyta</taxon>
        <taxon>Embryophyta</taxon>
        <taxon>Tracheophyta</taxon>
        <taxon>Spermatophyta</taxon>
        <taxon>Magnoliopsida</taxon>
        <taxon>eudicotyledons</taxon>
        <taxon>Gunneridae</taxon>
        <taxon>Pentapetalae</taxon>
        <taxon>rosids</taxon>
        <taxon>fabids</taxon>
        <taxon>Fabales</taxon>
        <taxon>Fabaceae</taxon>
        <taxon>Caesalpinioideae</taxon>
        <taxon>mimosoid clade</taxon>
        <taxon>Acacieae</taxon>
        <taxon>Acacia</taxon>
    </lineage>
</organism>
<keyword evidence="3" id="KW-1185">Reference proteome</keyword>
<evidence type="ECO:0000313" key="3">
    <source>
        <dbReference type="Proteomes" id="UP001293593"/>
    </source>
</evidence>